<feature type="transmembrane region" description="Helical" evidence="7">
    <location>
        <begin position="122"/>
        <end position="141"/>
    </location>
</feature>
<comment type="subcellular location">
    <subcellularLocation>
        <location evidence="1">Membrane</location>
        <topology evidence="1">Multi-pass membrane protein</topology>
    </subcellularLocation>
</comment>
<dbReference type="InterPro" id="IPR005344">
    <property type="entry name" value="TMEM33/Pom33"/>
</dbReference>
<dbReference type="GO" id="GO:0005783">
    <property type="term" value="C:endoplasmic reticulum"/>
    <property type="evidence" value="ECO:0007669"/>
    <property type="project" value="TreeGrafter"/>
</dbReference>
<reference evidence="8 9" key="1">
    <citation type="journal article" date="2017" name="Nature">
        <title>The Apostasia genome and the evolution of orchids.</title>
        <authorList>
            <person name="Zhang G.Q."/>
            <person name="Liu K.W."/>
            <person name="Li Z."/>
            <person name="Lohaus R."/>
            <person name="Hsiao Y.Y."/>
            <person name="Niu S.C."/>
            <person name="Wang J.Y."/>
            <person name="Lin Y.C."/>
            <person name="Xu Q."/>
            <person name="Chen L.J."/>
            <person name="Yoshida K."/>
            <person name="Fujiwara S."/>
            <person name="Wang Z.W."/>
            <person name="Zhang Y.Q."/>
            <person name="Mitsuda N."/>
            <person name="Wang M."/>
            <person name="Liu G.H."/>
            <person name="Pecoraro L."/>
            <person name="Huang H.X."/>
            <person name="Xiao X.J."/>
            <person name="Lin M."/>
            <person name="Wu X.Y."/>
            <person name="Wu W.L."/>
            <person name="Chen Y.Y."/>
            <person name="Chang S.B."/>
            <person name="Sakamoto S."/>
            <person name="Ohme-Takagi M."/>
            <person name="Yagi M."/>
            <person name="Zeng S.J."/>
            <person name="Shen C.Y."/>
            <person name="Yeh C.M."/>
            <person name="Luo Y.B."/>
            <person name="Tsai W.C."/>
            <person name="Van de Peer Y."/>
            <person name="Liu Z.J."/>
        </authorList>
    </citation>
    <scope>NUCLEOTIDE SEQUENCE [LARGE SCALE GENOMIC DNA]</scope>
    <source>
        <strain evidence="9">cv. Shenzhen</strain>
        <tissue evidence="8">Stem</tissue>
    </source>
</reference>
<dbReference type="GO" id="GO:0016020">
    <property type="term" value="C:membrane"/>
    <property type="evidence" value="ECO:0007669"/>
    <property type="project" value="UniProtKB-SubCell"/>
</dbReference>
<evidence type="ECO:0000313" key="8">
    <source>
        <dbReference type="EMBL" id="PKA66591.1"/>
    </source>
</evidence>
<keyword evidence="5 7" id="KW-0472">Membrane</keyword>
<feature type="transmembrane region" description="Helical" evidence="7">
    <location>
        <begin position="264"/>
        <end position="288"/>
    </location>
</feature>
<organism evidence="8 9">
    <name type="scientific">Apostasia shenzhenica</name>
    <dbReference type="NCBI Taxonomy" id="1088818"/>
    <lineage>
        <taxon>Eukaryota</taxon>
        <taxon>Viridiplantae</taxon>
        <taxon>Streptophyta</taxon>
        <taxon>Embryophyta</taxon>
        <taxon>Tracheophyta</taxon>
        <taxon>Spermatophyta</taxon>
        <taxon>Magnoliopsida</taxon>
        <taxon>Liliopsida</taxon>
        <taxon>Asparagales</taxon>
        <taxon>Orchidaceae</taxon>
        <taxon>Apostasioideae</taxon>
        <taxon>Apostasia</taxon>
    </lineage>
</organism>
<dbReference type="InterPro" id="IPR051645">
    <property type="entry name" value="PER33/POM33_regulator"/>
</dbReference>
<dbReference type="Proteomes" id="UP000236161">
    <property type="component" value="Unassembled WGS sequence"/>
</dbReference>
<evidence type="ECO:0000313" key="9">
    <source>
        <dbReference type="Proteomes" id="UP000236161"/>
    </source>
</evidence>
<comment type="similarity">
    <text evidence="2">Belongs to the PER33/POM33 family.</text>
</comment>
<dbReference type="AlphaFoldDB" id="A0A2I0BFM0"/>
<evidence type="ECO:0000256" key="3">
    <source>
        <dbReference type="ARBA" id="ARBA00022692"/>
    </source>
</evidence>
<evidence type="ECO:0000256" key="6">
    <source>
        <dbReference type="SAM" id="MobiDB-lite"/>
    </source>
</evidence>
<feature type="compositionally biased region" description="Low complexity" evidence="6">
    <location>
        <begin position="68"/>
        <end position="85"/>
    </location>
</feature>
<protein>
    <submittedName>
        <fullName evidence="8">Uncharacterized protein</fullName>
    </submittedName>
</protein>
<gene>
    <name evidence="8" type="ORF">AXF42_Ash003245</name>
</gene>
<name>A0A2I0BFM0_9ASPA</name>
<accession>A0A2I0BFM0</accession>
<evidence type="ECO:0000256" key="2">
    <source>
        <dbReference type="ARBA" id="ARBA00007322"/>
    </source>
</evidence>
<dbReference type="OrthoDB" id="2017147at2759"/>
<sequence>MGEENDSQRMKRIAATAYDYDIDPRWAEYWSNILIPPHMASRSDVVDHYKRKFYQRYIDPDFIVQPMSSTSSSQTSRASERSSSTPIAEAARQSNSGSRSGTSAPQDRGSSSLQMNKRTTHFALNAWVFFMAMLGILPLVPTSISSRAYRLSLLGNIVSSLYSVYTRAGMPRAWNQPAIQTWLQSVIVTKEFIQFSFSLMFITSQLPFKFALIPVLCWSIEHVTKFLRHNFAHTTFYRKFLDEPCLWVELNTTTLGMLSSNVEVALGFLLIISLFSWQRSIIHTFMYWQLLKLMYHVPATAAFHQGVWSKIGRTTMPYIHRYTPFLITPISAIQRWWLR</sequence>
<evidence type="ECO:0000256" key="7">
    <source>
        <dbReference type="SAM" id="Phobius"/>
    </source>
</evidence>
<proteinExistence type="inferred from homology"/>
<feature type="compositionally biased region" description="Polar residues" evidence="6">
    <location>
        <begin position="92"/>
        <end position="112"/>
    </location>
</feature>
<dbReference type="GO" id="GO:0061024">
    <property type="term" value="P:membrane organization"/>
    <property type="evidence" value="ECO:0007669"/>
    <property type="project" value="TreeGrafter"/>
</dbReference>
<evidence type="ECO:0000256" key="5">
    <source>
        <dbReference type="ARBA" id="ARBA00023136"/>
    </source>
</evidence>
<keyword evidence="3 7" id="KW-0812">Transmembrane</keyword>
<dbReference type="Pfam" id="PF03661">
    <property type="entry name" value="TMEM33_Pom33"/>
    <property type="match status" value="1"/>
</dbReference>
<feature type="region of interest" description="Disordered" evidence="6">
    <location>
        <begin position="68"/>
        <end position="112"/>
    </location>
</feature>
<evidence type="ECO:0000256" key="4">
    <source>
        <dbReference type="ARBA" id="ARBA00022989"/>
    </source>
</evidence>
<dbReference type="PANTHER" id="PTHR12703">
    <property type="entry name" value="TRANSMEMBRANE PROTEIN 33"/>
    <property type="match status" value="1"/>
</dbReference>
<dbReference type="GO" id="GO:0071786">
    <property type="term" value="P:endoplasmic reticulum tubular network organization"/>
    <property type="evidence" value="ECO:0007669"/>
    <property type="project" value="TreeGrafter"/>
</dbReference>
<keyword evidence="9" id="KW-1185">Reference proteome</keyword>
<dbReference type="EMBL" id="KZ451885">
    <property type="protein sequence ID" value="PKA66591.1"/>
    <property type="molecule type" value="Genomic_DNA"/>
</dbReference>
<evidence type="ECO:0000256" key="1">
    <source>
        <dbReference type="ARBA" id="ARBA00004141"/>
    </source>
</evidence>
<keyword evidence="4 7" id="KW-1133">Transmembrane helix</keyword>
<dbReference type="PANTHER" id="PTHR12703:SF4">
    <property type="entry name" value="TRANSMEMBRANE PROTEIN 33"/>
    <property type="match status" value="1"/>
</dbReference>